<dbReference type="PANTHER" id="PTHR33395:SF22">
    <property type="entry name" value="REVERSE TRANSCRIPTASE DOMAIN-CONTAINING PROTEIN"/>
    <property type="match status" value="1"/>
</dbReference>
<evidence type="ECO:0000313" key="1">
    <source>
        <dbReference type="EMBL" id="GAA57721.1"/>
    </source>
</evidence>
<reference evidence="1" key="1">
    <citation type="journal article" date="2011" name="Genome Biol.">
        <title>The draft genome of the carcinogenic human liver fluke Clonorchis sinensis.</title>
        <authorList>
            <person name="Wang X."/>
            <person name="Chen W."/>
            <person name="Huang Y."/>
            <person name="Sun J."/>
            <person name="Men J."/>
            <person name="Liu H."/>
            <person name="Luo F."/>
            <person name="Guo L."/>
            <person name="Lv X."/>
            <person name="Deng C."/>
            <person name="Zhou C."/>
            <person name="Fan Y."/>
            <person name="Li X."/>
            <person name="Huang L."/>
            <person name="Hu Y."/>
            <person name="Liang C."/>
            <person name="Hu X."/>
            <person name="Xu J."/>
            <person name="Yu X."/>
        </authorList>
    </citation>
    <scope>NUCLEOTIDE SEQUENCE [LARGE SCALE GENOMIC DNA]</scope>
    <source>
        <strain evidence="1">Henan</strain>
    </source>
</reference>
<organism evidence="1 2">
    <name type="scientific">Clonorchis sinensis</name>
    <name type="common">Chinese liver fluke</name>
    <dbReference type="NCBI Taxonomy" id="79923"/>
    <lineage>
        <taxon>Eukaryota</taxon>
        <taxon>Metazoa</taxon>
        <taxon>Spiralia</taxon>
        <taxon>Lophotrochozoa</taxon>
        <taxon>Platyhelminthes</taxon>
        <taxon>Trematoda</taxon>
        <taxon>Digenea</taxon>
        <taxon>Opisthorchiida</taxon>
        <taxon>Opisthorchiata</taxon>
        <taxon>Opisthorchiidae</taxon>
        <taxon>Clonorchis</taxon>
    </lineage>
</organism>
<proteinExistence type="predicted"/>
<name>G7YXP1_CLOSI</name>
<dbReference type="PANTHER" id="PTHR33395">
    <property type="entry name" value="TRANSCRIPTASE, PUTATIVE-RELATED-RELATED"/>
    <property type="match status" value="1"/>
</dbReference>
<keyword evidence="2" id="KW-1185">Reference proteome</keyword>
<reference key="2">
    <citation type="submission" date="2011-10" db="EMBL/GenBank/DDBJ databases">
        <title>The genome and transcriptome sequence of Clonorchis sinensis provide insights into the carcinogenic liver fluke.</title>
        <authorList>
            <person name="Wang X."/>
            <person name="Huang Y."/>
            <person name="Chen W."/>
            <person name="Liu H."/>
            <person name="Guo L."/>
            <person name="Chen Y."/>
            <person name="Luo F."/>
            <person name="Zhou W."/>
            <person name="Sun J."/>
            <person name="Mao Q."/>
            <person name="Liang P."/>
            <person name="Zhou C."/>
            <person name="Tian Y."/>
            <person name="Men J."/>
            <person name="Lv X."/>
            <person name="Huang L."/>
            <person name="Zhou J."/>
            <person name="Hu Y."/>
            <person name="Li R."/>
            <person name="Zhang F."/>
            <person name="Lei H."/>
            <person name="Li X."/>
            <person name="Hu X."/>
            <person name="Liang C."/>
            <person name="Xu J."/>
            <person name="Wu Z."/>
            <person name="Yu X."/>
        </authorList>
    </citation>
    <scope>NUCLEOTIDE SEQUENCE</scope>
    <source>
        <strain>Henan</strain>
    </source>
</reference>
<dbReference type="AlphaFoldDB" id="G7YXP1"/>
<protein>
    <submittedName>
        <fullName evidence="1">Uncharacterized protein</fullName>
    </submittedName>
</protein>
<dbReference type="EMBL" id="DF144986">
    <property type="protein sequence ID" value="GAA57721.1"/>
    <property type="molecule type" value="Genomic_DNA"/>
</dbReference>
<evidence type="ECO:0000313" key="2">
    <source>
        <dbReference type="Proteomes" id="UP000008909"/>
    </source>
</evidence>
<gene>
    <name evidence="1" type="ORF">CLF_113122</name>
</gene>
<dbReference type="Proteomes" id="UP000008909">
    <property type="component" value="Unassembled WGS sequence"/>
</dbReference>
<sequence length="225" mass="25332">MRVCGVAKYLHVALPTSIVLFDTTPTSLSDARGSKSRCRGDFNVLKASWMGLKRVGTSGYFAEALNKVVQQRAWTQHVVAPTRYRVGRLPSFLDSVIANENTSSISYLVIFNLVKRNYGRPLTNRLLTEENLRQLLHKTSPFWLLGLDAVHLRILKETAFTLAKQFYLVFRQSLDKVNLPSAWKEAIATTAYKTCDRLSFGSYRPIGLTIVPCNAMERVTTPTTT</sequence>
<accession>G7YXP1</accession>